<evidence type="ECO:0000256" key="5">
    <source>
        <dbReference type="ARBA" id="ARBA00023015"/>
    </source>
</evidence>
<evidence type="ECO:0000256" key="3">
    <source>
        <dbReference type="ARBA" id="ARBA00019618"/>
    </source>
</evidence>
<dbReference type="AlphaFoldDB" id="A0A182MDU0"/>
<dbReference type="Proteomes" id="UP000075883">
    <property type="component" value="Unassembled WGS sequence"/>
</dbReference>
<dbReference type="PANTHER" id="PTHR48249:SF3">
    <property type="entry name" value="MEDIATOR OF RNA POLYMERASE II TRANSCRIPTION SUBUNIT 13"/>
    <property type="match status" value="1"/>
</dbReference>
<evidence type="ECO:0000313" key="9">
    <source>
        <dbReference type="Proteomes" id="UP000075883"/>
    </source>
</evidence>
<dbReference type="InterPro" id="IPR051139">
    <property type="entry name" value="Mediator_complx_sub13"/>
</dbReference>
<comment type="similarity">
    <text evidence="2">Belongs to the Mediator complex subunit 13 family.</text>
</comment>
<evidence type="ECO:0000256" key="1">
    <source>
        <dbReference type="ARBA" id="ARBA00004123"/>
    </source>
</evidence>
<reference evidence="8" key="2">
    <citation type="submission" date="2020-05" db="UniProtKB">
        <authorList>
            <consortium name="EnsemblMetazoa"/>
        </authorList>
    </citation>
    <scope>IDENTIFICATION</scope>
    <source>
        <strain evidence="8">A-37</strain>
    </source>
</reference>
<dbReference type="GO" id="GO:0003713">
    <property type="term" value="F:transcription coactivator activity"/>
    <property type="evidence" value="ECO:0007669"/>
    <property type="project" value="TreeGrafter"/>
</dbReference>
<comment type="subcellular location">
    <subcellularLocation>
        <location evidence="1">Nucleus</location>
    </subcellularLocation>
</comment>
<dbReference type="EnsemblMetazoa" id="ACUA015827-RA">
    <property type="protein sequence ID" value="ACUA015827-PA"/>
    <property type="gene ID" value="ACUA015827"/>
</dbReference>
<sequence length="192" mass="21331">MLTSSFKGSKAWQGLNNTDLCGIRWRQLVLGERPNAAGDPLDDPVVRSYSKCLAVDILCVWRRVVAPKPKPKLEPDPSNMFDMSIPGTGNSGSVIHPPLSLTAAKELWIFWYGEEPDLTDLVAPELLNSSEMCRPLLSNQTAKLDAEWYGSSRRSLETTIYNLTLQLALLAASTTSTTRPFLFDDVFPNIFL</sequence>
<protein>
    <recommendedName>
        <fullName evidence="3">Mediator of RNA polymerase II transcription subunit 13</fullName>
    </recommendedName>
</protein>
<dbReference type="STRING" id="139723.A0A182MDU0"/>
<name>A0A182MDU0_9DIPT</name>
<dbReference type="GO" id="GO:0045944">
    <property type="term" value="P:positive regulation of transcription by RNA polymerase II"/>
    <property type="evidence" value="ECO:0007669"/>
    <property type="project" value="TreeGrafter"/>
</dbReference>
<keyword evidence="5" id="KW-0805">Transcription regulation</keyword>
<dbReference type="EMBL" id="AXCM01010343">
    <property type="status" value="NOT_ANNOTATED_CDS"/>
    <property type="molecule type" value="Genomic_DNA"/>
</dbReference>
<dbReference type="EMBL" id="AXCM01010344">
    <property type="status" value="NOT_ANNOTATED_CDS"/>
    <property type="molecule type" value="Genomic_DNA"/>
</dbReference>
<accession>A0A182MDU0</accession>
<dbReference type="VEuPathDB" id="VectorBase:ACUA015827"/>
<organism evidence="8 9">
    <name type="scientific">Anopheles culicifacies</name>
    <dbReference type="NCBI Taxonomy" id="139723"/>
    <lineage>
        <taxon>Eukaryota</taxon>
        <taxon>Metazoa</taxon>
        <taxon>Ecdysozoa</taxon>
        <taxon>Arthropoda</taxon>
        <taxon>Hexapoda</taxon>
        <taxon>Insecta</taxon>
        <taxon>Pterygota</taxon>
        <taxon>Neoptera</taxon>
        <taxon>Endopterygota</taxon>
        <taxon>Diptera</taxon>
        <taxon>Nematocera</taxon>
        <taxon>Culicoidea</taxon>
        <taxon>Culicidae</taxon>
        <taxon>Anophelinae</taxon>
        <taxon>Anopheles</taxon>
        <taxon>culicifacies species complex</taxon>
    </lineage>
</organism>
<dbReference type="GO" id="GO:0016592">
    <property type="term" value="C:mediator complex"/>
    <property type="evidence" value="ECO:0007669"/>
    <property type="project" value="TreeGrafter"/>
</dbReference>
<dbReference type="PANTHER" id="PTHR48249">
    <property type="entry name" value="MEDIATOR OF RNA POLYMERASE II TRANSCRIPTION SUBUNIT 13"/>
    <property type="match status" value="1"/>
</dbReference>
<evidence type="ECO:0000256" key="6">
    <source>
        <dbReference type="ARBA" id="ARBA00023163"/>
    </source>
</evidence>
<keyword evidence="6" id="KW-0804">Transcription</keyword>
<evidence type="ECO:0000256" key="4">
    <source>
        <dbReference type="ARBA" id="ARBA00022491"/>
    </source>
</evidence>
<evidence type="ECO:0000256" key="7">
    <source>
        <dbReference type="ARBA" id="ARBA00023242"/>
    </source>
</evidence>
<evidence type="ECO:0000256" key="2">
    <source>
        <dbReference type="ARBA" id="ARBA00009354"/>
    </source>
</evidence>
<reference evidence="9" key="1">
    <citation type="submission" date="2013-09" db="EMBL/GenBank/DDBJ databases">
        <title>The Genome Sequence of Anopheles culicifacies species A.</title>
        <authorList>
            <consortium name="The Broad Institute Genomics Platform"/>
            <person name="Neafsey D.E."/>
            <person name="Besansky N."/>
            <person name="Howell P."/>
            <person name="Walton C."/>
            <person name="Young S.K."/>
            <person name="Zeng Q."/>
            <person name="Gargeya S."/>
            <person name="Fitzgerald M."/>
            <person name="Haas B."/>
            <person name="Abouelleil A."/>
            <person name="Allen A.W."/>
            <person name="Alvarado L."/>
            <person name="Arachchi H.M."/>
            <person name="Berlin A.M."/>
            <person name="Chapman S.B."/>
            <person name="Gainer-Dewar J."/>
            <person name="Goldberg J."/>
            <person name="Griggs A."/>
            <person name="Gujja S."/>
            <person name="Hansen M."/>
            <person name="Howarth C."/>
            <person name="Imamovic A."/>
            <person name="Ireland A."/>
            <person name="Larimer J."/>
            <person name="McCowan C."/>
            <person name="Murphy C."/>
            <person name="Pearson M."/>
            <person name="Poon T.W."/>
            <person name="Priest M."/>
            <person name="Roberts A."/>
            <person name="Saif S."/>
            <person name="Shea T."/>
            <person name="Sisk P."/>
            <person name="Sykes S."/>
            <person name="Wortman J."/>
            <person name="Nusbaum C."/>
            <person name="Birren B."/>
        </authorList>
    </citation>
    <scope>NUCLEOTIDE SEQUENCE [LARGE SCALE GENOMIC DNA]</scope>
    <source>
        <strain evidence="9">A-37</strain>
    </source>
</reference>
<evidence type="ECO:0000313" key="8">
    <source>
        <dbReference type="EnsemblMetazoa" id="ACUA015827-PA"/>
    </source>
</evidence>
<keyword evidence="4" id="KW-0678">Repressor</keyword>
<keyword evidence="7" id="KW-0539">Nucleus</keyword>
<keyword evidence="9" id="KW-1185">Reference proteome</keyword>
<proteinExistence type="inferred from homology"/>